<sequence length="296" mass="34376">WRILEQAIDAQWKDEKDQEAYFEYVRRRSDKAWAQQENGVPAEEILAHVRNMNFSEESARNQLVRLIQTNYRPWLPVGQDVTHRNIGYRIVPEAFGLQANHDRSDGRSLLHINVLGVNTDNNPVWPPDRRDEARNGEPTRTTESDEVDENGFPFHQFGKLQYCEVEGQEYRKRYPTPVAADEAEWEDTGFFTVIRISSFGRQNGIYAIFDWFPITRDDGTGEEWRFQVHTKDGRWGILPGHQTPISVAKIADSVDDLVHENDMSLRECVDKTVEIVRTYFNPARNAICRGVRPEAQ</sequence>
<name>A0ACC3DT42_9PEZI</name>
<evidence type="ECO:0000313" key="2">
    <source>
        <dbReference type="Proteomes" id="UP001186974"/>
    </source>
</evidence>
<organism evidence="1 2">
    <name type="scientific">Coniosporium uncinatum</name>
    <dbReference type="NCBI Taxonomy" id="93489"/>
    <lineage>
        <taxon>Eukaryota</taxon>
        <taxon>Fungi</taxon>
        <taxon>Dikarya</taxon>
        <taxon>Ascomycota</taxon>
        <taxon>Pezizomycotina</taxon>
        <taxon>Dothideomycetes</taxon>
        <taxon>Dothideomycetes incertae sedis</taxon>
        <taxon>Coniosporium</taxon>
    </lineage>
</organism>
<evidence type="ECO:0000313" key="1">
    <source>
        <dbReference type="EMBL" id="KAK3079770.1"/>
    </source>
</evidence>
<keyword evidence="2" id="KW-1185">Reference proteome</keyword>
<accession>A0ACC3DT42</accession>
<comment type="caution">
    <text evidence="1">The sequence shown here is derived from an EMBL/GenBank/DDBJ whole genome shotgun (WGS) entry which is preliminary data.</text>
</comment>
<dbReference type="Proteomes" id="UP001186974">
    <property type="component" value="Unassembled WGS sequence"/>
</dbReference>
<reference evidence="1" key="1">
    <citation type="submission" date="2024-09" db="EMBL/GenBank/DDBJ databases">
        <title>Black Yeasts Isolated from many extreme environments.</title>
        <authorList>
            <person name="Coleine C."/>
            <person name="Stajich J.E."/>
            <person name="Selbmann L."/>
        </authorList>
    </citation>
    <scope>NUCLEOTIDE SEQUENCE</scope>
    <source>
        <strain evidence="1">CCFEE 5737</strain>
    </source>
</reference>
<proteinExistence type="predicted"/>
<gene>
    <name evidence="1" type="ORF">LTS18_003948</name>
</gene>
<dbReference type="EMBL" id="JAWDJW010000932">
    <property type="protein sequence ID" value="KAK3079770.1"/>
    <property type="molecule type" value="Genomic_DNA"/>
</dbReference>
<feature type="non-terminal residue" evidence="1">
    <location>
        <position position="1"/>
    </location>
</feature>
<protein>
    <submittedName>
        <fullName evidence="1">Uncharacterized protein</fullName>
    </submittedName>
</protein>